<organism evidence="3 4">
    <name type="scientific">Emiliania huxleyi (strain CCMP1516)</name>
    <dbReference type="NCBI Taxonomy" id="280463"/>
    <lineage>
        <taxon>Eukaryota</taxon>
        <taxon>Haptista</taxon>
        <taxon>Haptophyta</taxon>
        <taxon>Prymnesiophyceae</taxon>
        <taxon>Isochrysidales</taxon>
        <taxon>Noelaerhabdaceae</taxon>
        <taxon>Emiliania</taxon>
    </lineage>
</organism>
<feature type="transmembrane region" description="Helical" evidence="2">
    <location>
        <begin position="623"/>
        <end position="642"/>
    </location>
</feature>
<dbReference type="InterPro" id="IPR000859">
    <property type="entry name" value="CUB_dom"/>
</dbReference>
<dbReference type="Gene3D" id="2.60.120.290">
    <property type="entry name" value="Spermadhesin, CUB domain"/>
    <property type="match status" value="1"/>
</dbReference>
<evidence type="ECO:0000313" key="3">
    <source>
        <dbReference type="EnsemblProtists" id="EOD29121"/>
    </source>
</evidence>
<feature type="transmembrane region" description="Helical" evidence="2">
    <location>
        <begin position="880"/>
        <end position="906"/>
    </location>
</feature>
<keyword evidence="2" id="KW-1133">Transmembrane helix</keyword>
<sequence length="1290" mass="137765">MLVLAFLATPSAATRPPTWDGEALIVTHNRTDFCVKRPTDAPALALAASASCEPNKAAELLLREDDLTWEGAALFGAWPDATFHQNFSFPTKFSKPTGAASCTAGPTTLKHIGAAADAEFTSFDEPSRATKISGPSPEESFTIAAHSEIEELLVLHPCAAVLALLLAACSGLLLRGQQDVCGTPAAPPQTVNVSSPCSLTDGGSCAASPNYPNSYGSNEKCTISGVPPVELEMVAFDVEGNNCRYDYLTVNGVKYCGKSGPDGAVAEGGVIEWESDGIHGAVSNISIFLPPSDVEIIESTVRDCSADEAGGGVVYAKNSGAVSLIDSTYGGVVYAYRNSGAVSITSSTVSGCSANNGGVVYAYNSGAVSISGSTVTGCYAYFDGGVVWAFLISAVSITSSNVSGCSAGNHGGVVYAYRNSGAVSILDSTVSGCSAGQWGGVVYADKSESLSIAGVDFINNGAARSGSVLYLSVLTQRSSISDASFTGNDGVTIQTDSPIDWDCRLGSWMPTEGALKGDVNAPECYLCPAGYFGNTSGLTTSSCSGQRATRIESAVGLQPKFKVFVSFYQVSSALGLVYGVRLHGRFTRWLDVLKLFSLDLFDVAIPGPCIGAMSTRLLVAGTWPYLAVAFVSLAIVAVAAVLNVKQKQAFDRQLLGRLLYWAIFIFYLALPSVSRSIFSARLCESFRYDDATGQRISYLLADLALTCDAGPTWEDETVRGLAPYFWAYFALWPVLVPLGFLALLLRVRKPVAAQRATPLSRATSFLWRDYSARFLFWEVFDLFRKIFLTSMVLFIDHEYGARKLLRTVVAAIVSAMFLTILALARPYRRFDDLCLACIANLLLTCCFASGVVIQLCDSTVHEDMCYELVGYKTSRGATTFAVALTAVMLAVSLAVILISAVSAARVKTMRLVSSKREPMRDGITLADGQEWHLFLSHVWSTGQIFLDIDDLKNIGELEAYIRRSQVVLCFLSRGYLRSTNCLREVRAALEMGKPLVLVHEADPDKGGGTLAELRSECPEELQAAIFDAGWPMAVWHRIEAFQHVSLKVIAEALLLKTPKYAGEDELPLCIPGEIRADGLAFPKPVILWASTLNAGARELANSVAAAVAGGISITDAAPSRLSALPRSSRSSRLSSLLPSLSRRARREGGGEATHMLLYLNRLTWAGDGAEALAEQVRAARRAKLPIVMAHENDAVRNGCIFGHFFEVTPRDLIANGLYHDLAIGCHAGPHRQVSLALLAKALGATKQTAQSRVHRVTALALTIRGSLTKTKPSNGDDLVEASATQARQIV</sequence>
<evidence type="ECO:0000256" key="2">
    <source>
        <dbReference type="SAM" id="Phobius"/>
    </source>
</evidence>
<reference evidence="3" key="2">
    <citation type="submission" date="2024-10" db="UniProtKB">
        <authorList>
            <consortium name="EnsemblProtists"/>
        </authorList>
    </citation>
    <scope>IDENTIFICATION</scope>
</reference>
<keyword evidence="2" id="KW-0472">Membrane</keyword>
<dbReference type="RefSeq" id="XP_005781550.1">
    <property type="nucleotide sequence ID" value="XM_005781493.1"/>
</dbReference>
<protein>
    <recommendedName>
        <fullName evidence="5">TIR domain-containing protein</fullName>
    </recommendedName>
</protein>
<dbReference type="PANTHER" id="PTHR11319">
    <property type="entry name" value="G PROTEIN-COUPLED RECEPTOR-RELATED"/>
    <property type="match status" value="1"/>
</dbReference>
<feature type="transmembrane region" description="Helical" evidence="2">
    <location>
        <begin position="654"/>
        <end position="670"/>
    </location>
</feature>
<feature type="transmembrane region" description="Helical" evidence="2">
    <location>
        <begin position="725"/>
        <end position="745"/>
    </location>
</feature>
<dbReference type="KEGG" id="ehx:EMIHUDRAFT_456814"/>
<keyword evidence="1" id="KW-1015">Disulfide bond</keyword>
<dbReference type="SUPFAM" id="SSF52200">
    <property type="entry name" value="Toll/Interleukin receptor TIR domain"/>
    <property type="match status" value="1"/>
</dbReference>
<dbReference type="GeneID" id="17274666"/>
<evidence type="ECO:0008006" key="5">
    <source>
        <dbReference type="Google" id="ProtNLM"/>
    </source>
</evidence>
<reference evidence="4" key="1">
    <citation type="journal article" date="2013" name="Nature">
        <title>Pan genome of the phytoplankton Emiliania underpins its global distribution.</title>
        <authorList>
            <person name="Read B.A."/>
            <person name="Kegel J."/>
            <person name="Klute M.J."/>
            <person name="Kuo A."/>
            <person name="Lefebvre S.C."/>
            <person name="Maumus F."/>
            <person name="Mayer C."/>
            <person name="Miller J."/>
            <person name="Monier A."/>
            <person name="Salamov A."/>
            <person name="Young J."/>
            <person name="Aguilar M."/>
            <person name="Claverie J.M."/>
            <person name="Frickenhaus S."/>
            <person name="Gonzalez K."/>
            <person name="Herman E.K."/>
            <person name="Lin Y.C."/>
            <person name="Napier J."/>
            <person name="Ogata H."/>
            <person name="Sarno A.F."/>
            <person name="Shmutz J."/>
            <person name="Schroeder D."/>
            <person name="de Vargas C."/>
            <person name="Verret F."/>
            <person name="von Dassow P."/>
            <person name="Valentin K."/>
            <person name="Van de Peer Y."/>
            <person name="Wheeler G."/>
            <person name="Dacks J.B."/>
            <person name="Delwiche C.F."/>
            <person name="Dyhrman S.T."/>
            <person name="Glockner G."/>
            <person name="John U."/>
            <person name="Richards T."/>
            <person name="Worden A.Z."/>
            <person name="Zhang X."/>
            <person name="Grigoriev I.V."/>
            <person name="Allen A.E."/>
            <person name="Bidle K."/>
            <person name="Borodovsky M."/>
            <person name="Bowler C."/>
            <person name="Brownlee C."/>
            <person name="Cock J.M."/>
            <person name="Elias M."/>
            <person name="Gladyshev V.N."/>
            <person name="Groth M."/>
            <person name="Guda C."/>
            <person name="Hadaegh A."/>
            <person name="Iglesias-Rodriguez M.D."/>
            <person name="Jenkins J."/>
            <person name="Jones B.M."/>
            <person name="Lawson T."/>
            <person name="Leese F."/>
            <person name="Lindquist E."/>
            <person name="Lobanov A."/>
            <person name="Lomsadze A."/>
            <person name="Malik S.B."/>
            <person name="Marsh M.E."/>
            <person name="Mackinder L."/>
            <person name="Mock T."/>
            <person name="Mueller-Roeber B."/>
            <person name="Pagarete A."/>
            <person name="Parker M."/>
            <person name="Probert I."/>
            <person name="Quesneville H."/>
            <person name="Raines C."/>
            <person name="Rensing S.A."/>
            <person name="Riano-Pachon D.M."/>
            <person name="Richier S."/>
            <person name="Rokitta S."/>
            <person name="Shiraiwa Y."/>
            <person name="Soanes D.M."/>
            <person name="van der Giezen M."/>
            <person name="Wahlund T.M."/>
            <person name="Williams B."/>
            <person name="Wilson W."/>
            <person name="Wolfe G."/>
            <person name="Wurch L.L."/>
        </authorList>
    </citation>
    <scope>NUCLEOTIDE SEQUENCE</scope>
</reference>
<keyword evidence="4" id="KW-1185">Reference proteome</keyword>
<dbReference type="CDD" id="cd00041">
    <property type="entry name" value="CUB"/>
    <property type="match status" value="1"/>
</dbReference>
<evidence type="ECO:0000313" key="4">
    <source>
        <dbReference type="Proteomes" id="UP000013827"/>
    </source>
</evidence>
<proteinExistence type="predicted"/>
<dbReference type="HOGENOM" id="CLU_002103_0_0_1"/>
<dbReference type="SUPFAM" id="SSF51126">
    <property type="entry name" value="Pectin lyase-like"/>
    <property type="match status" value="1"/>
</dbReference>
<dbReference type="PANTHER" id="PTHR11319:SF35">
    <property type="entry name" value="OUTER MEMBRANE PROTEIN PMPC-RELATED"/>
    <property type="match status" value="1"/>
</dbReference>
<keyword evidence="2" id="KW-0812">Transmembrane</keyword>
<dbReference type="Gene3D" id="3.40.50.10140">
    <property type="entry name" value="Toll/interleukin-1 receptor homology (TIR) domain"/>
    <property type="match status" value="1"/>
</dbReference>
<dbReference type="Proteomes" id="UP000013827">
    <property type="component" value="Unassembled WGS sequence"/>
</dbReference>
<feature type="transmembrane region" description="Helical" evidence="2">
    <location>
        <begin position="807"/>
        <end position="824"/>
    </location>
</feature>
<evidence type="ECO:0000256" key="1">
    <source>
        <dbReference type="ARBA" id="ARBA00023157"/>
    </source>
</evidence>
<dbReference type="eggNOG" id="ENOG502QSG1">
    <property type="taxonomic scope" value="Eukaryota"/>
</dbReference>
<dbReference type="EnsemblProtists" id="EOD29121">
    <property type="protein sequence ID" value="EOD29121"/>
    <property type="gene ID" value="EMIHUDRAFT_456814"/>
</dbReference>
<name>A0A0D3K036_EMIH1</name>
<dbReference type="PaxDb" id="2903-EOD29121"/>
<dbReference type="InterPro" id="IPR035914">
    <property type="entry name" value="Sperma_CUB_dom_sf"/>
</dbReference>
<accession>A0A0D3K036</accession>
<dbReference type="InterPro" id="IPR035897">
    <property type="entry name" value="Toll_tir_struct_dom_sf"/>
</dbReference>
<feature type="transmembrane region" description="Helical" evidence="2">
    <location>
        <begin position="833"/>
        <end position="853"/>
    </location>
</feature>
<dbReference type="InterPro" id="IPR011050">
    <property type="entry name" value="Pectin_lyase_fold/virulence"/>
</dbReference>